<gene>
    <name evidence="1" type="ORF">SEA_ARCHIE_51</name>
</gene>
<organism evidence="1 2">
    <name type="scientific">Mycobacterium phage Archie</name>
    <dbReference type="NCBI Taxonomy" id="1718599"/>
    <lineage>
        <taxon>Viruses</taxon>
        <taxon>Duplodnaviria</taxon>
        <taxon>Heunggongvirae</taxon>
        <taxon>Uroviricota</taxon>
        <taxon>Caudoviricetes</taxon>
        <taxon>Vilmaviridae</taxon>
        <taxon>Lclasvirinae</taxon>
        <taxon>Faithunavirus</taxon>
        <taxon>Faithunavirus archie</taxon>
    </lineage>
</organism>
<proteinExistence type="predicted"/>
<accession>A0A0M4RQJ3</accession>
<name>A0A0M4RQJ3_9CAUD</name>
<dbReference type="Proteomes" id="UP000201697">
    <property type="component" value="Segment"/>
</dbReference>
<sequence length="42" mass="4751">MKKIMEFFGFTSAGTFMKEWKALTETDQAQLKAGIEDGSLTY</sequence>
<dbReference type="GeneID" id="26632158"/>
<dbReference type="OrthoDB" id="27053at10239"/>
<dbReference type="RefSeq" id="YP_009205518.1">
    <property type="nucleotide sequence ID" value="NC_028878.1"/>
</dbReference>
<evidence type="ECO:0000313" key="1">
    <source>
        <dbReference type="EMBL" id="ALF00357.1"/>
    </source>
</evidence>
<keyword evidence="2" id="KW-1185">Reference proteome</keyword>
<evidence type="ECO:0000313" key="2">
    <source>
        <dbReference type="Proteomes" id="UP000201697"/>
    </source>
</evidence>
<protein>
    <submittedName>
        <fullName evidence="1">Uncharacterized protein</fullName>
    </submittedName>
</protein>
<reference evidence="1 2" key="1">
    <citation type="submission" date="2015-08" db="EMBL/GenBank/DDBJ databases">
        <authorList>
            <person name="Clarke R.M."/>
            <person name="Taylor B.J."/>
            <person name="Thorniley A.J."/>
            <person name="Dasenko M.A."/>
            <person name="Denver D.R."/>
            <person name="Garcia-Ruiz H."/>
            <person name="Hoyer J.S."/>
            <person name="Jogdeo S."/>
            <person name="Sullivan C.M."/>
            <person name="Peterson M.R."/>
            <person name="Rowley E.R."/>
            <person name="Schnitzler C.E."/>
            <person name="Vining K.J."/>
            <person name="Almabruk K.H."/>
            <person name="Banawas S."/>
            <person name="Beatty C."/>
            <person name="Bullock C.J."/>
            <person name="Cappellazzi J.E."/>
            <person name="Chagani S.E."/>
            <person name="Chatterjee P."/>
            <person name="Cram E.D."/>
            <person name="Elorriaga M.E."/>
            <person name="Esser M."/>
            <person name="Fellows E.J."/>
            <person name="Garcia G.R."/>
            <person name="Gullaba J.M."/>
            <person name="Kinsley M.A."/>
            <person name="Luo F."/>
            <person name="McGinnis M."/>
            <person name="Paquette C.E."/>
            <person name="Reddekopp R.L."/>
            <person name="Rosen K.L."/>
            <person name="Sahlfeld L.M."/>
            <person name="Vondras A.M."/>
            <person name="Wang J.X."/>
            <person name="Weiss E.S."/>
            <person name="Wernick R."/>
            <person name="Abuelizz H.A."/>
            <person name="Amaro Y."/>
            <person name="Archer C.L."/>
            <person name="Basu A."/>
            <person name="Bellinger M.R."/>
            <person name="Johnson S.F."/>
            <person name="Kitchen S.A."/>
            <person name="Li M."/>
            <person name="Morey-Castro K.E."/>
            <person name="Lavalleur H.J."/>
            <person name="Rangel L.J."/>
            <person name="Ree J.F."/>
            <person name="Shay S.D."/>
            <person name="Sheng Y."/>
            <person name="Smyth J.C."/>
            <person name="Stamm E.A."/>
            <person name="Taylor C.R."/>
            <person name="Vining O.B."/>
            <person name="Wanzeck K.M."/>
            <person name="Watson G."/>
            <person name="Bruck A.J."/>
            <person name="Anders K.R."/>
            <person name="Bradley K.W."/>
            <person name="Asai D.J."/>
            <person name="Bowman C.A."/>
            <person name="Russell D.A."/>
            <person name="Pope W.H."/>
            <person name="Jacobs-Sera D."/>
            <person name="Hendrix R.W."/>
            <person name="Hatfull G.F."/>
        </authorList>
    </citation>
    <scope>NUCLEOTIDE SEQUENCE [LARGE SCALE GENOMIC DNA]</scope>
</reference>
<dbReference type="KEGG" id="vg:26632158"/>
<dbReference type="EMBL" id="KT591489">
    <property type="protein sequence ID" value="ALF00357.1"/>
    <property type="molecule type" value="Genomic_DNA"/>
</dbReference>